<keyword evidence="2" id="KW-1185">Reference proteome</keyword>
<organism evidence="1 2">
    <name type="scientific">Anoxybacterium hadale</name>
    <dbReference type="NCBI Taxonomy" id="3408580"/>
    <lineage>
        <taxon>Bacteria</taxon>
        <taxon>Bacillati</taxon>
        <taxon>Bacillota</taxon>
        <taxon>Clostridia</taxon>
        <taxon>Peptostreptococcales</taxon>
        <taxon>Anaerovoracaceae</taxon>
        <taxon>Anoxybacterium</taxon>
    </lineage>
</organism>
<sequence length="774" mass="83588">MESNSYQKIRGGLIRNALLTGAFMAIIGLSGVYSLIISGAAPQGAGFYKVIIMAAALTAIGIFVTAMGSVSLVRMIFRNLCEDGDSLTDDDPVEDGILSEGLGLGLLEKQVIRISEEVASGNFSARAADFESEEDSYREILLRLNQILDITTEPCRIASACLAQIRLGQTPDKIEGKGQGDVAQLFSELNGCIDVLDLLMRDTEVLSREFMKGNFEVKANTEAHNGIYAEMLSNLNKAFSAVVFPLHSAAQRISKIAIGVIPEKMMEEYQGEFNDIKNSVNACIDGLEAVNEGSKILRQMSKNNYSMTMDGSYLGIYEKMRHSINNVIATVRDVIEMVTDVADGDLSKLHELKAVGRRSENDTLLPSLIRMHETVKQLVEETTLISDSAVAGRIGVRGDASKFKGEFRAVVEGVNETLDAFGKPMAEVLGVLEQMAQGNLQVAVEGNYRGDHGLLKAALNETLWNLRAYLREISEVLAQISDCNLDLEITMVHKGDFTEIGDSLKSIIMTLNQVMGNFEHAADQVSAGSRQVSDGSQFLAQGSTEQASSIQELSASVSEIAEQSKDNALKAKEVYLLAKEARDGGGKGKETMLEMLQSMKEISDSSVNISKIIKVIDDIAFQTNILALNAAVEAARAGQHGKGFAVVAEEVRSLAARSAKAAEETTELIEGSLRKVKVGTEITNEIATVLTTISEGAVTSTEKLSIIAKASEEQALGIAQINQGIDQISRVVQNNSATAEQSAAASEELSAQADLLKKMIGQFQRSKEVIYQLQ</sequence>
<proteinExistence type="predicted"/>
<dbReference type="Proteomes" id="UP000594014">
    <property type="component" value="Chromosome"/>
</dbReference>
<accession>A0ACD1AF59</accession>
<evidence type="ECO:0000313" key="2">
    <source>
        <dbReference type="Proteomes" id="UP000594014"/>
    </source>
</evidence>
<name>A0ACD1AF59_9FIRM</name>
<dbReference type="EMBL" id="CP042469">
    <property type="protein sequence ID" value="QOX65197.1"/>
    <property type="molecule type" value="Genomic_DNA"/>
</dbReference>
<gene>
    <name evidence="1" type="ORF">FRZ06_18490</name>
</gene>
<protein>
    <submittedName>
        <fullName evidence="1">Methyl-accepting chemotaxis protein</fullName>
    </submittedName>
</protein>
<evidence type="ECO:0000313" key="1">
    <source>
        <dbReference type="EMBL" id="QOX65197.1"/>
    </source>
</evidence>
<reference evidence="1" key="1">
    <citation type="submission" date="2019-08" db="EMBL/GenBank/DDBJ databases">
        <title>Genome sequence of Clostridiales bacterium MT110.</title>
        <authorList>
            <person name="Cao J."/>
        </authorList>
    </citation>
    <scope>NUCLEOTIDE SEQUENCE</scope>
    <source>
        <strain evidence="1">MT110</strain>
    </source>
</reference>